<dbReference type="Proteomes" id="UP001163846">
    <property type="component" value="Unassembled WGS sequence"/>
</dbReference>
<feature type="signal peptide" evidence="1">
    <location>
        <begin position="1"/>
        <end position="23"/>
    </location>
</feature>
<comment type="caution">
    <text evidence="2">The sequence shown here is derived from an EMBL/GenBank/DDBJ whole genome shotgun (WGS) entry which is preliminary data.</text>
</comment>
<proteinExistence type="predicted"/>
<accession>A0AA38UAN3</accession>
<gene>
    <name evidence="2" type="ORF">F5878DRAFT_32410</name>
</gene>
<dbReference type="AlphaFoldDB" id="A0AA38UAN3"/>
<evidence type="ECO:0000313" key="2">
    <source>
        <dbReference type="EMBL" id="KAJ3832037.1"/>
    </source>
</evidence>
<keyword evidence="3" id="KW-1185">Reference proteome</keyword>
<evidence type="ECO:0000256" key="1">
    <source>
        <dbReference type="SAM" id="SignalP"/>
    </source>
</evidence>
<dbReference type="EMBL" id="MU807106">
    <property type="protein sequence ID" value="KAJ3832037.1"/>
    <property type="molecule type" value="Genomic_DNA"/>
</dbReference>
<protein>
    <submittedName>
        <fullName evidence="2">Uncharacterized protein</fullName>
    </submittedName>
</protein>
<keyword evidence="1" id="KW-0732">Signal</keyword>
<reference evidence="2" key="1">
    <citation type="submission" date="2022-08" db="EMBL/GenBank/DDBJ databases">
        <authorList>
            <consortium name="DOE Joint Genome Institute"/>
            <person name="Min B."/>
            <person name="Riley R."/>
            <person name="Sierra-Patev S."/>
            <person name="Naranjo-Ortiz M."/>
            <person name="Looney B."/>
            <person name="Konkel Z."/>
            <person name="Slot J.C."/>
            <person name="Sakamoto Y."/>
            <person name="Steenwyk J.L."/>
            <person name="Rokas A."/>
            <person name="Carro J."/>
            <person name="Camarero S."/>
            <person name="Ferreira P."/>
            <person name="Molpeceres G."/>
            <person name="Ruiz-Duenas F.J."/>
            <person name="Serrano A."/>
            <person name="Henrissat B."/>
            <person name="Drula E."/>
            <person name="Hughes K.W."/>
            <person name="Mata J.L."/>
            <person name="Ishikawa N.K."/>
            <person name="Vargas-Isla R."/>
            <person name="Ushijima S."/>
            <person name="Smith C.A."/>
            <person name="Ahrendt S."/>
            <person name="Andreopoulos W."/>
            <person name="He G."/>
            <person name="Labutti K."/>
            <person name="Lipzen A."/>
            <person name="Ng V."/>
            <person name="Sandor L."/>
            <person name="Barry K."/>
            <person name="Martinez A.T."/>
            <person name="Xiao Y."/>
            <person name="Gibbons J.G."/>
            <person name="Terashima K."/>
            <person name="Hibbett D.S."/>
            <person name="Grigoriev I.V."/>
        </authorList>
    </citation>
    <scope>NUCLEOTIDE SEQUENCE</scope>
    <source>
        <strain evidence="2">TFB9207</strain>
    </source>
</reference>
<feature type="chain" id="PRO_5041210556" evidence="1">
    <location>
        <begin position="24"/>
        <end position="122"/>
    </location>
</feature>
<evidence type="ECO:0000313" key="3">
    <source>
        <dbReference type="Proteomes" id="UP001163846"/>
    </source>
</evidence>
<organism evidence="2 3">
    <name type="scientific">Lentinula raphanica</name>
    <dbReference type="NCBI Taxonomy" id="153919"/>
    <lineage>
        <taxon>Eukaryota</taxon>
        <taxon>Fungi</taxon>
        <taxon>Dikarya</taxon>
        <taxon>Basidiomycota</taxon>
        <taxon>Agaricomycotina</taxon>
        <taxon>Agaricomycetes</taxon>
        <taxon>Agaricomycetidae</taxon>
        <taxon>Agaricales</taxon>
        <taxon>Marasmiineae</taxon>
        <taxon>Omphalotaceae</taxon>
        <taxon>Lentinula</taxon>
    </lineage>
</organism>
<sequence length="122" mass="13688">MQTLCRWWWWWNILGLVALDATSVEPTVKISQRKTRSGHTSGFYTLPARSVEELVALALEDFKGIEYDFVDKPVLDPQEDIAGPGPSMSTSKGSAHRYSYYTPFSFAAFCSPTTIQSPSFQS</sequence>
<name>A0AA38UAN3_9AGAR</name>